<reference evidence="1 2" key="1">
    <citation type="submission" date="2018-07" db="EMBL/GenBank/DDBJ databases">
        <title>A high quality draft genome assembly of the barn swallow (H. rustica rustica).</title>
        <authorList>
            <person name="Formenti G."/>
            <person name="Chiara M."/>
            <person name="Poveda L."/>
            <person name="Francoijs K.-J."/>
            <person name="Bonisoli-Alquati A."/>
            <person name="Canova L."/>
            <person name="Gianfranceschi L."/>
            <person name="Horner D.S."/>
            <person name="Saino N."/>
        </authorList>
    </citation>
    <scope>NUCLEOTIDE SEQUENCE [LARGE SCALE GENOMIC DNA]</scope>
    <source>
        <strain evidence="1">Chelidonia</strain>
        <tissue evidence="1">Blood</tissue>
    </source>
</reference>
<comment type="caution">
    <text evidence="1">The sequence shown here is derived from an EMBL/GenBank/DDBJ whole genome shotgun (WGS) entry which is preliminary data.</text>
</comment>
<protein>
    <submittedName>
        <fullName evidence="1">Uncharacterized protein</fullName>
    </submittedName>
</protein>
<dbReference type="AlphaFoldDB" id="A0A3M0JCP1"/>
<evidence type="ECO:0000313" key="1">
    <source>
        <dbReference type="EMBL" id="RMB98722.1"/>
    </source>
</evidence>
<accession>A0A3M0JCP1</accession>
<evidence type="ECO:0000313" key="2">
    <source>
        <dbReference type="Proteomes" id="UP000269221"/>
    </source>
</evidence>
<sequence>MPMPVVKGFVYVLRSGEGQLSPLMLPYRILEEAAQSDSTEGKPAPTMIVIPQTMEFGLSDTDGIQADEKVRSRHSNHVQPGQGEGLVLRDLEAFSPDLLDTEKAAILQHSLQQQQHFLLSILH</sequence>
<gene>
    <name evidence="1" type="ORF">DUI87_24941</name>
</gene>
<keyword evidence="2" id="KW-1185">Reference proteome</keyword>
<dbReference type="EMBL" id="QRBI01000152">
    <property type="protein sequence ID" value="RMB98722.1"/>
    <property type="molecule type" value="Genomic_DNA"/>
</dbReference>
<dbReference type="OrthoDB" id="10569532at2759"/>
<name>A0A3M0JCP1_HIRRU</name>
<organism evidence="1 2">
    <name type="scientific">Hirundo rustica rustica</name>
    <dbReference type="NCBI Taxonomy" id="333673"/>
    <lineage>
        <taxon>Eukaryota</taxon>
        <taxon>Metazoa</taxon>
        <taxon>Chordata</taxon>
        <taxon>Craniata</taxon>
        <taxon>Vertebrata</taxon>
        <taxon>Euteleostomi</taxon>
        <taxon>Archelosauria</taxon>
        <taxon>Archosauria</taxon>
        <taxon>Dinosauria</taxon>
        <taxon>Saurischia</taxon>
        <taxon>Theropoda</taxon>
        <taxon>Coelurosauria</taxon>
        <taxon>Aves</taxon>
        <taxon>Neognathae</taxon>
        <taxon>Neoaves</taxon>
        <taxon>Telluraves</taxon>
        <taxon>Australaves</taxon>
        <taxon>Passeriformes</taxon>
        <taxon>Sylvioidea</taxon>
        <taxon>Hirundinidae</taxon>
        <taxon>Hirundo</taxon>
    </lineage>
</organism>
<proteinExistence type="predicted"/>
<dbReference type="Proteomes" id="UP000269221">
    <property type="component" value="Unassembled WGS sequence"/>
</dbReference>